<sequence>MVQITPTGMRNEYWRRRLLCGLMVPERYARVIVSDEMQSHPHGQEALARLLTGPAQLDPVVNAEGDCDWLRVVVAGESFDLLVSCFAQGEGRRRGSDDPSDDDLTTRIYSCMLTEEYSESRSSPE</sequence>
<proteinExistence type="predicted"/>
<evidence type="ECO:0000313" key="1">
    <source>
        <dbReference type="EMBL" id="GLH74759.1"/>
    </source>
</evidence>
<protein>
    <submittedName>
        <fullName evidence="1">Uncharacterized protein</fullName>
    </submittedName>
</protein>
<dbReference type="RefSeq" id="WP_285577419.1">
    <property type="nucleotide sequence ID" value="NZ_BSDE01000008.1"/>
</dbReference>
<comment type="caution">
    <text evidence="1">The sequence shown here is derived from an EMBL/GenBank/DDBJ whole genome shotgun (WGS) entry which is preliminary data.</text>
</comment>
<organism evidence="1 2">
    <name type="scientific">Geothrix limicola</name>
    <dbReference type="NCBI Taxonomy" id="2927978"/>
    <lineage>
        <taxon>Bacteria</taxon>
        <taxon>Pseudomonadati</taxon>
        <taxon>Acidobacteriota</taxon>
        <taxon>Holophagae</taxon>
        <taxon>Holophagales</taxon>
        <taxon>Holophagaceae</taxon>
        <taxon>Geothrix</taxon>
    </lineage>
</organism>
<evidence type="ECO:0000313" key="2">
    <source>
        <dbReference type="Proteomes" id="UP001165069"/>
    </source>
</evidence>
<name>A0ABQ5QLH1_9BACT</name>
<keyword evidence="2" id="KW-1185">Reference proteome</keyword>
<dbReference type="EMBL" id="BSDE01000008">
    <property type="protein sequence ID" value="GLH74759.1"/>
    <property type="molecule type" value="Genomic_DNA"/>
</dbReference>
<reference evidence="1 2" key="1">
    <citation type="journal article" date="2023" name="Antonie Van Leeuwenhoek">
        <title>Mesoterricola silvestris gen. nov., sp. nov., Mesoterricola sediminis sp. nov., Geothrix oryzae sp. nov., Geothrix edaphica sp. nov., Geothrix rubra sp. nov., and Geothrix limicola sp. nov., six novel members of Acidobacteriota isolated from soils.</title>
        <authorList>
            <person name="Itoh H."/>
            <person name="Sugisawa Y."/>
            <person name="Mise K."/>
            <person name="Xu Z."/>
            <person name="Kuniyasu M."/>
            <person name="Ushijima N."/>
            <person name="Kawano K."/>
            <person name="Kobayashi E."/>
            <person name="Shiratori Y."/>
            <person name="Masuda Y."/>
            <person name="Senoo K."/>
        </authorList>
    </citation>
    <scope>NUCLEOTIDE SEQUENCE [LARGE SCALE GENOMIC DNA]</scope>
    <source>
        <strain evidence="1 2">Red804</strain>
    </source>
</reference>
<dbReference type="Proteomes" id="UP001165069">
    <property type="component" value="Unassembled WGS sequence"/>
</dbReference>
<gene>
    <name evidence="1" type="ORF">GETHLI_32610</name>
</gene>
<accession>A0ABQ5QLH1</accession>